<dbReference type="KEGG" id="dli:dnl_26880"/>
<sequence>MKEFMFFQVGHSRFCLELSFIKNVYRISDISETLEKEIREQQDFFICIIDGRQMPLYDFSIIFDIKQSDYDPEFHKVIRIELGNNILALRVDHVDGVAEIMENLITPLPPAVKGKTLEWFPHVLQYEGELVPVLNPWGMAGIKLEQDDDKNNINDKLDFFFSNMINQEYLVNIFTRYLKHVLGKS</sequence>
<dbReference type="AlphaFoldDB" id="A0A975B7N9"/>
<dbReference type="EMBL" id="CP061799">
    <property type="protein sequence ID" value="QTA80386.1"/>
    <property type="molecule type" value="Genomic_DNA"/>
</dbReference>
<dbReference type="PROSITE" id="PS50851">
    <property type="entry name" value="CHEW"/>
    <property type="match status" value="1"/>
</dbReference>
<dbReference type="InterPro" id="IPR036061">
    <property type="entry name" value="CheW-like_dom_sf"/>
</dbReference>
<dbReference type="RefSeq" id="WP_207692038.1">
    <property type="nucleotide sequence ID" value="NZ_CP061799.1"/>
</dbReference>
<evidence type="ECO:0000313" key="3">
    <source>
        <dbReference type="Proteomes" id="UP000663720"/>
    </source>
</evidence>
<evidence type="ECO:0000259" key="1">
    <source>
        <dbReference type="PROSITE" id="PS50851"/>
    </source>
</evidence>
<dbReference type="Gene3D" id="2.30.30.40">
    <property type="entry name" value="SH3 Domains"/>
    <property type="match status" value="1"/>
</dbReference>
<dbReference type="Pfam" id="PF01584">
    <property type="entry name" value="CheW"/>
    <property type="match status" value="1"/>
</dbReference>
<organism evidence="2 3">
    <name type="scientific">Desulfonema limicola</name>
    <dbReference type="NCBI Taxonomy" id="45656"/>
    <lineage>
        <taxon>Bacteria</taxon>
        <taxon>Pseudomonadati</taxon>
        <taxon>Thermodesulfobacteriota</taxon>
        <taxon>Desulfobacteria</taxon>
        <taxon>Desulfobacterales</taxon>
        <taxon>Desulfococcaceae</taxon>
        <taxon>Desulfonema</taxon>
    </lineage>
</organism>
<evidence type="ECO:0000313" key="2">
    <source>
        <dbReference type="EMBL" id="QTA80386.1"/>
    </source>
</evidence>
<dbReference type="GO" id="GO:0006935">
    <property type="term" value="P:chemotaxis"/>
    <property type="evidence" value="ECO:0007669"/>
    <property type="project" value="InterPro"/>
</dbReference>
<dbReference type="Proteomes" id="UP000663720">
    <property type="component" value="Chromosome"/>
</dbReference>
<name>A0A975B7N9_9BACT</name>
<protein>
    <submittedName>
        <fullName evidence="2">Chemotaxis protein</fullName>
    </submittedName>
</protein>
<keyword evidence="3" id="KW-1185">Reference proteome</keyword>
<accession>A0A975B7N9</accession>
<dbReference type="GO" id="GO:0007165">
    <property type="term" value="P:signal transduction"/>
    <property type="evidence" value="ECO:0007669"/>
    <property type="project" value="InterPro"/>
</dbReference>
<dbReference type="InterPro" id="IPR002545">
    <property type="entry name" value="CheW-lke_dom"/>
</dbReference>
<dbReference type="Gene3D" id="2.40.50.180">
    <property type="entry name" value="CheA-289, Domain 4"/>
    <property type="match status" value="1"/>
</dbReference>
<reference evidence="2" key="1">
    <citation type="journal article" date="2021" name="Microb. Physiol.">
        <title>Proteogenomic Insights into the Physiology of Marine, Sulfate-Reducing, Filamentous Desulfonema limicola and Desulfonema magnum.</title>
        <authorList>
            <person name="Schnaars V."/>
            <person name="Wohlbrand L."/>
            <person name="Scheve S."/>
            <person name="Hinrichs C."/>
            <person name="Reinhardt R."/>
            <person name="Rabus R."/>
        </authorList>
    </citation>
    <scope>NUCLEOTIDE SEQUENCE</scope>
    <source>
        <strain evidence="2">5ac10</strain>
    </source>
</reference>
<dbReference type="SUPFAM" id="SSF50341">
    <property type="entry name" value="CheW-like"/>
    <property type="match status" value="1"/>
</dbReference>
<proteinExistence type="predicted"/>
<gene>
    <name evidence="2" type="primary">cheW5</name>
    <name evidence="2" type="ORF">dnl_26880</name>
</gene>
<dbReference type="SMART" id="SM00260">
    <property type="entry name" value="CheW"/>
    <property type="match status" value="1"/>
</dbReference>
<feature type="domain" description="CheW-like" evidence="1">
    <location>
        <begin position="1"/>
        <end position="145"/>
    </location>
</feature>